<evidence type="ECO:0000313" key="3">
    <source>
        <dbReference type="Proteomes" id="UP000237447"/>
    </source>
</evidence>
<organism evidence="2 3">
    <name type="scientific">Agrobacterium rosae</name>
    <dbReference type="NCBI Taxonomy" id="1972867"/>
    <lineage>
        <taxon>Bacteria</taxon>
        <taxon>Pseudomonadati</taxon>
        <taxon>Pseudomonadota</taxon>
        <taxon>Alphaproteobacteria</taxon>
        <taxon>Hyphomicrobiales</taxon>
        <taxon>Rhizobiaceae</taxon>
        <taxon>Rhizobium/Agrobacterium group</taxon>
        <taxon>Agrobacterium</taxon>
    </lineage>
</organism>
<sequence>MMMWLRFLTPFDWKPHPGATIAYEVGLYNVTRKCAAAAIAAKTAEPTKDRPNAKTQKSRSGIAQ</sequence>
<name>A0AAE5VRE9_9HYPH</name>
<protein>
    <submittedName>
        <fullName evidence="2">Uncharacterized protein</fullName>
    </submittedName>
</protein>
<dbReference type="EMBL" id="NXEJ01000001">
    <property type="protein sequence ID" value="POO54393.1"/>
    <property type="molecule type" value="Genomic_DNA"/>
</dbReference>
<dbReference type="Proteomes" id="UP000237447">
    <property type="component" value="Unassembled WGS sequence"/>
</dbReference>
<evidence type="ECO:0000313" key="2">
    <source>
        <dbReference type="EMBL" id="POO54393.1"/>
    </source>
</evidence>
<dbReference type="AlphaFoldDB" id="A0AAE5VRE9"/>
<feature type="compositionally biased region" description="Polar residues" evidence="1">
    <location>
        <begin position="53"/>
        <end position="64"/>
    </location>
</feature>
<reference evidence="2 3" key="1">
    <citation type="journal article" date="2018" name="Syst. Appl. Microbiol.">
        <title>Agrobacterium rosae sp. nov., isolated from galls on different agricultural crops.</title>
        <authorList>
            <person name="Kuzmanovic N."/>
            <person name="Pulawska J."/>
            <person name="Smalla K."/>
            <person name="Nesme X."/>
        </authorList>
    </citation>
    <scope>NUCLEOTIDE SEQUENCE [LARGE SCALE GENOMIC DNA]</scope>
    <source>
        <strain evidence="2 3">NCPPB 1650</strain>
    </source>
</reference>
<gene>
    <name evidence="2" type="ORF">CPJ18_02545</name>
</gene>
<evidence type="ECO:0000256" key="1">
    <source>
        <dbReference type="SAM" id="MobiDB-lite"/>
    </source>
</evidence>
<proteinExistence type="predicted"/>
<comment type="caution">
    <text evidence="2">The sequence shown here is derived from an EMBL/GenBank/DDBJ whole genome shotgun (WGS) entry which is preliminary data.</text>
</comment>
<accession>A0AAE5VRE9</accession>
<feature type="region of interest" description="Disordered" evidence="1">
    <location>
        <begin position="41"/>
        <end position="64"/>
    </location>
</feature>